<reference evidence="13 14" key="1">
    <citation type="journal article" date="2004" name="Mol. Plant Microbe Interact.">
        <title>The genome sequence of the Gram-positive sugarcane pathogen Leifsonia xyli subsp. xyli.</title>
        <authorList>
            <person name="Monteiro-Vitorello C.B."/>
            <person name="Camargo L.E.A."/>
            <person name="Van Sluys M.A."/>
            <person name="Kitajima J.P."/>
            <person name="Truffi D."/>
            <person name="do Amaral A.M."/>
            <person name="Harakava R."/>
            <person name="de Oliveira J.C.F."/>
            <person name="Wood D."/>
            <person name="de Oliveira M.C."/>
            <person name="Miyaki C.Y."/>
            <person name="Takita M.A."/>
            <person name="da Silva A.C.R."/>
            <person name="Furlan L.R."/>
            <person name="Carraro D.M."/>
            <person name="Camarotte G."/>
            <person name="Almeida N.F. Jr."/>
            <person name="Carrer H."/>
            <person name="Coutinho L.L."/>
            <person name="El-Dorry H.A."/>
            <person name="Ferro M.I.T."/>
            <person name="Gagliardi P.R."/>
            <person name="Giglioti E."/>
            <person name="Goldman M.H.S."/>
            <person name="Goldman G.H."/>
            <person name="Kimura E.T."/>
            <person name="Ferro E.S."/>
            <person name="Kuramae E.E."/>
            <person name="Lemos E.G.M."/>
            <person name="Lemos M.V.F."/>
            <person name="Mauro S.M.Z."/>
            <person name="Machado M.A."/>
            <person name="Marino C.L."/>
            <person name="Menck C.F."/>
            <person name="Nunes L.R."/>
            <person name="Oliveira R.C."/>
            <person name="Pereira G.G."/>
            <person name="Siqueira W."/>
            <person name="de Souza A.A."/>
            <person name="Tsai S.M."/>
            <person name="Zanca A.S."/>
            <person name="Simpson A.J.G."/>
            <person name="Brumbley S.M."/>
            <person name="Setubal J.C."/>
        </authorList>
    </citation>
    <scope>NUCLEOTIDE SEQUENCE [LARGE SCALE GENOMIC DNA]</scope>
    <source>
        <strain evidence="13 14">CTCB07</strain>
    </source>
</reference>
<dbReference type="InterPro" id="IPR028263">
    <property type="entry name" value="FliG_N"/>
</dbReference>
<evidence type="ECO:0000256" key="2">
    <source>
        <dbReference type="ARBA" id="ARBA00004413"/>
    </source>
</evidence>
<evidence type="ECO:0000256" key="7">
    <source>
        <dbReference type="ARBA" id="ARBA00022779"/>
    </source>
</evidence>
<dbReference type="STRING" id="281090.Lxx06340"/>
<dbReference type="GO" id="GO:0009425">
    <property type="term" value="C:bacterial-type flagellum basal body"/>
    <property type="evidence" value="ECO:0007669"/>
    <property type="project" value="UniProtKB-SubCell"/>
</dbReference>
<protein>
    <recommendedName>
        <fullName evidence="4">Flagellar motor switch protein FliG</fullName>
    </recommendedName>
</protein>
<comment type="similarity">
    <text evidence="3">Belongs to the FliG family.</text>
</comment>
<accession>Q6AGA7</accession>
<feature type="domain" description="Flagellar motor switch protein FliG C-terminal" evidence="10">
    <location>
        <begin position="229"/>
        <end position="335"/>
    </location>
</feature>
<dbReference type="PRINTS" id="PR00954">
    <property type="entry name" value="FLGMOTORFLIG"/>
</dbReference>
<dbReference type="HOGENOM" id="CLU_047835_1_1_11"/>
<dbReference type="Pfam" id="PF14841">
    <property type="entry name" value="FliG_M"/>
    <property type="match status" value="1"/>
</dbReference>
<gene>
    <name evidence="13" type="primary">fliG</name>
    <name evidence="13" type="ordered locus">Lxx06340</name>
</gene>
<evidence type="ECO:0000313" key="13">
    <source>
        <dbReference type="EMBL" id="AAT88588.1"/>
    </source>
</evidence>
<dbReference type="KEGG" id="lxx:Lxx06340"/>
<dbReference type="PANTHER" id="PTHR30534:SF0">
    <property type="entry name" value="FLAGELLAR MOTOR SWITCH PROTEIN FLIG"/>
    <property type="match status" value="1"/>
</dbReference>
<dbReference type="InterPro" id="IPR000090">
    <property type="entry name" value="Flg_Motor_Flig"/>
</dbReference>
<evidence type="ECO:0000259" key="10">
    <source>
        <dbReference type="Pfam" id="PF01706"/>
    </source>
</evidence>
<evidence type="ECO:0000256" key="6">
    <source>
        <dbReference type="ARBA" id="ARBA00022500"/>
    </source>
</evidence>
<evidence type="ECO:0000313" key="14">
    <source>
        <dbReference type="Proteomes" id="UP000001306"/>
    </source>
</evidence>
<dbReference type="PANTHER" id="PTHR30534">
    <property type="entry name" value="FLAGELLAR MOTOR SWITCH PROTEIN FLIG"/>
    <property type="match status" value="1"/>
</dbReference>
<evidence type="ECO:0000256" key="4">
    <source>
        <dbReference type="ARBA" id="ARBA00021870"/>
    </source>
</evidence>
<keyword evidence="13" id="KW-0966">Cell projection</keyword>
<dbReference type="EMBL" id="AE016822">
    <property type="protein sequence ID" value="AAT88588.1"/>
    <property type="molecule type" value="Genomic_DNA"/>
</dbReference>
<evidence type="ECO:0000256" key="3">
    <source>
        <dbReference type="ARBA" id="ARBA00010299"/>
    </source>
</evidence>
<keyword evidence="8" id="KW-0472">Membrane</keyword>
<keyword evidence="14" id="KW-1185">Reference proteome</keyword>
<dbReference type="GO" id="GO:0003774">
    <property type="term" value="F:cytoskeletal motor activity"/>
    <property type="evidence" value="ECO:0007669"/>
    <property type="project" value="InterPro"/>
</dbReference>
<keyword evidence="7" id="KW-0283">Flagellar rotation</keyword>
<dbReference type="Gene3D" id="1.10.220.30">
    <property type="match status" value="3"/>
</dbReference>
<dbReference type="GO" id="GO:0005886">
    <property type="term" value="C:plasma membrane"/>
    <property type="evidence" value="ECO:0007669"/>
    <property type="project" value="UniProtKB-SubCell"/>
</dbReference>
<organism evidence="13 14">
    <name type="scientific">Leifsonia xyli subsp. xyli (strain CTCB07)</name>
    <dbReference type="NCBI Taxonomy" id="281090"/>
    <lineage>
        <taxon>Bacteria</taxon>
        <taxon>Bacillati</taxon>
        <taxon>Actinomycetota</taxon>
        <taxon>Actinomycetes</taxon>
        <taxon>Micrococcales</taxon>
        <taxon>Microbacteriaceae</taxon>
        <taxon>Leifsonia</taxon>
    </lineage>
</organism>
<dbReference type="InterPro" id="IPR032779">
    <property type="entry name" value="FliG_M"/>
</dbReference>
<comment type="subcellular location">
    <subcellularLocation>
        <location evidence="1">Bacterial flagellum basal body</location>
    </subcellularLocation>
    <subcellularLocation>
        <location evidence="2">Cell membrane</location>
        <topology evidence="2">Peripheral membrane protein</topology>
        <orientation evidence="2">Cytoplasmic side</orientation>
    </subcellularLocation>
</comment>
<dbReference type="NCBIfam" id="TIGR00207">
    <property type="entry name" value="fliG"/>
    <property type="match status" value="1"/>
</dbReference>
<keyword evidence="13" id="KW-0969">Cilium</keyword>
<evidence type="ECO:0000256" key="5">
    <source>
        <dbReference type="ARBA" id="ARBA00022475"/>
    </source>
</evidence>
<dbReference type="GO" id="GO:0071973">
    <property type="term" value="P:bacterial-type flagellum-dependent cell motility"/>
    <property type="evidence" value="ECO:0007669"/>
    <property type="project" value="InterPro"/>
</dbReference>
<keyword evidence="13" id="KW-0282">Flagellum</keyword>
<dbReference type="eggNOG" id="COG1536">
    <property type="taxonomic scope" value="Bacteria"/>
</dbReference>
<proteinExistence type="inferred from homology"/>
<dbReference type="Proteomes" id="UP000001306">
    <property type="component" value="Chromosome"/>
</dbReference>
<dbReference type="SUPFAM" id="SSF48029">
    <property type="entry name" value="FliG"/>
    <property type="match status" value="2"/>
</dbReference>
<dbReference type="RefSeq" id="WP_011185587.1">
    <property type="nucleotide sequence ID" value="NC_006087.1"/>
</dbReference>
<dbReference type="Pfam" id="PF14842">
    <property type="entry name" value="FliG_N"/>
    <property type="match status" value="1"/>
</dbReference>
<keyword evidence="5" id="KW-1003">Cell membrane</keyword>
<feature type="domain" description="Flagellar motor switch protein FliG middle" evidence="11">
    <location>
        <begin position="125"/>
        <end position="191"/>
    </location>
</feature>
<dbReference type="AlphaFoldDB" id="Q6AGA7"/>
<feature type="domain" description="Flagellar motor switch protein FliG N-terminal" evidence="12">
    <location>
        <begin position="14"/>
        <end position="116"/>
    </location>
</feature>
<dbReference type="GO" id="GO:0006935">
    <property type="term" value="P:chemotaxis"/>
    <property type="evidence" value="ECO:0007669"/>
    <property type="project" value="UniProtKB-KW"/>
</dbReference>
<evidence type="ECO:0000256" key="9">
    <source>
        <dbReference type="ARBA" id="ARBA00023143"/>
    </source>
</evidence>
<keyword evidence="6" id="KW-0145">Chemotaxis</keyword>
<evidence type="ECO:0000256" key="1">
    <source>
        <dbReference type="ARBA" id="ARBA00004117"/>
    </source>
</evidence>
<evidence type="ECO:0000259" key="11">
    <source>
        <dbReference type="Pfam" id="PF14841"/>
    </source>
</evidence>
<dbReference type="InterPro" id="IPR011002">
    <property type="entry name" value="FliG_a-hlx"/>
</dbReference>
<dbReference type="InterPro" id="IPR023087">
    <property type="entry name" value="Flg_Motor_Flig_C"/>
</dbReference>
<evidence type="ECO:0000256" key="8">
    <source>
        <dbReference type="ARBA" id="ARBA00023136"/>
    </source>
</evidence>
<evidence type="ECO:0000259" key="12">
    <source>
        <dbReference type="Pfam" id="PF14842"/>
    </source>
</evidence>
<name>Q6AGA7_LEIXX</name>
<keyword evidence="9" id="KW-0975">Bacterial flagellum</keyword>
<sequence length="346" mass="37875">MTDQRHPENEQRVELTGIERAALVLINMDQSAASAILQHMPEGQAEEITAAIVKLKNVDSSDVDRVLHDFHELSVRSSSRTRGGRDIAAELLEATFGSERAASVMSRVTSSLAGRAFDFLYNADPHQVAMLLDGGLPHTSAVVLAHLRPDQASKVLTALNDSIRTEVAHCVATMTTASPEAVRGIAETLRVRSGLVISTKDQNEASGGVQPLVEMINRAAVAIEKTVLEELESRDPGLAAEIRSRMLTFNDIVKLEDRDVQHVLRGIDLPVLALAMEGSPQPVQEAIKNNLSERNRETLEDELEILGSVRVSKVEEARSEIVRAIRTLEAEGLITVQRSEDEQYVE</sequence>
<dbReference type="Pfam" id="PF01706">
    <property type="entry name" value="FliG_C"/>
    <property type="match status" value="1"/>
</dbReference>